<dbReference type="RefSeq" id="WP_212686918.1">
    <property type="nucleotide sequence ID" value="NZ_JAGSPN010000003.1"/>
</dbReference>
<dbReference type="Pfam" id="PF09836">
    <property type="entry name" value="DUF2063"/>
    <property type="match status" value="1"/>
</dbReference>
<dbReference type="InterPro" id="IPR044922">
    <property type="entry name" value="DUF2063_N_sf"/>
</dbReference>
<reference evidence="2" key="1">
    <citation type="submission" date="2021-04" db="EMBL/GenBank/DDBJ databases">
        <title>novel species isolated from subtropical streams in China.</title>
        <authorList>
            <person name="Lu H."/>
        </authorList>
    </citation>
    <scope>NUCLEOTIDE SEQUENCE</scope>
    <source>
        <strain evidence="2">LFS511W</strain>
    </source>
</reference>
<name>A0A941DK89_9BURK</name>
<comment type="caution">
    <text evidence="2">The sequence shown here is derived from an EMBL/GenBank/DDBJ whole genome shotgun (WGS) entry which is preliminary data.</text>
</comment>
<evidence type="ECO:0000259" key="1">
    <source>
        <dbReference type="Pfam" id="PF09836"/>
    </source>
</evidence>
<dbReference type="InterPro" id="IPR018640">
    <property type="entry name" value="DUF2063"/>
</dbReference>
<keyword evidence="3" id="KW-1185">Reference proteome</keyword>
<dbReference type="Gene3D" id="1.10.150.690">
    <property type="entry name" value="DUF2063"/>
    <property type="match status" value="1"/>
</dbReference>
<dbReference type="EMBL" id="JAGSPN010000003">
    <property type="protein sequence ID" value="MBR7781559.1"/>
    <property type="molecule type" value="Genomic_DNA"/>
</dbReference>
<gene>
    <name evidence="2" type="ORF">KDM89_05380</name>
</gene>
<sequence>MHQPPLAVLQSWFLHALGSGLPLQEFAPQQLILPEGEEVERLSIYSRAYVLRLQECLEADYPLTAALMGPELFSFFCGRYIRQSPSRSPSLYDFGEGFADFLQRTQPQNAPQPDPALAFPVALARLERGLHRVMRAPGLEPSSQTAAGLINETAASAAGFEPDITPFGALSGLLRRPEDWEVTPCLQLMESPFPLRAYWIAARQMQLSDPDAIPCPPLPAPEPSCIALTRQHYRVQVLELERWQYLYLQALSANKGQELSLQDLSEQHSAAELEAEIAVWSATAAAQALIMPRVA</sequence>
<feature type="domain" description="Putative DNA-binding" evidence="1">
    <location>
        <begin position="9"/>
        <end position="102"/>
    </location>
</feature>
<evidence type="ECO:0000313" key="3">
    <source>
        <dbReference type="Proteomes" id="UP000680067"/>
    </source>
</evidence>
<organism evidence="2 3">
    <name type="scientific">Undibacterium luofuense</name>
    <dbReference type="NCBI Taxonomy" id="2828733"/>
    <lineage>
        <taxon>Bacteria</taxon>
        <taxon>Pseudomonadati</taxon>
        <taxon>Pseudomonadota</taxon>
        <taxon>Betaproteobacteria</taxon>
        <taxon>Burkholderiales</taxon>
        <taxon>Oxalobacteraceae</taxon>
        <taxon>Undibacterium</taxon>
    </lineage>
</organism>
<accession>A0A941DK89</accession>
<dbReference type="GO" id="GO:0003677">
    <property type="term" value="F:DNA binding"/>
    <property type="evidence" value="ECO:0007669"/>
    <property type="project" value="UniProtKB-KW"/>
</dbReference>
<evidence type="ECO:0000313" key="2">
    <source>
        <dbReference type="EMBL" id="MBR7781559.1"/>
    </source>
</evidence>
<dbReference type="Proteomes" id="UP000680067">
    <property type="component" value="Unassembled WGS sequence"/>
</dbReference>
<protein>
    <submittedName>
        <fullName evidence="2">DNA-binding domain-containing protein</fullName>
    </submittedName>
</protein>
<proteinExistence type="predicted"/>
<keyword evidence="2" id="KW-0238">DNA-binding</keyword>
<dbReference type="AlphaFoldDB" id="A0A941DK89"/>